<dbReference type="RefSeq" id="XP_007683380.1">
    <property type="nucleotide sequence ID" value="XM_007685190.1"/>
</dbReference>
<reference evidence="1 2" key="1">
    <citation type="journal article" date="2013" name="PLoS Genet.">
        <title>Comparative genome structure, secondary metabolite, and effector coding capacity across Cochliobolus pathogens.</title>
        <authorList>
            <person name="Condon B.J."/>
            <person name="Leng Y."/>
            <person name="Wu D."/>
            <person name="Bushley K.E."/>
            <person name="Ohm R.A."/>
            <person name="Otillar R."/>
            <person name="Martin J."/>
            <person name="Schackwitz W."/>
            <person name="Grimwood J."/>
            <person name="MohdZainudin N."/>
            <person name="Xue C."/>
            <person name="Wang R."/>
            <person name="Manning V.A."/>
            <person name="Dhillon B."/>
            <person name="Tu Z.J."/>
            <person name="Steffenson B.J."/>
            <person name="Salamov A."/>
            <person name="Sun H."/>
            <person name="Lowry S."/>
            <person name="LaButti K."/>
            <person name="Han J."/>
            <person name="Copeland A."/>
            <person name="Lindquist E."/>
            <person name="Barry K."/>
            <person name="Schmutz J."/>
            <person name="Baker S.E."/>
            <person name="Ciuffetti L.M."/>
            <person name="Grigoriev I.V."/>
            <person name="Zhong S."/>
            <person name="Turgeon B.G."/>
        </authorList>
    </citation>
    <scope>NUCLEOTIDE SEQUENCE [LARGE SCALE GENOMIC DNA]</scope>
    <source>
        <strain evidence="1 2">ATCC 44560</strain>
    </source>
</reference>
<accession>W6ZJ02</accession>
<evidence type="ECO:0000313" key="2">
    <source>
        <dbReference type="Proteomes" id="UP000054032"/>
    </source>
</evidence>
<dbReference type="KEGG" id="bor:COCMIDRAFT_22343"/>
<name>W6ZJ02_COCMI</name>
<evidence type="ECO:0000313" key="1">
    <source>
        <dbReference type="EMBL" id="EUC50005.1"/>
    </source>
</evidence>
<dbReference type="EMBL" id="KI963926">
    <property type="protein sequence ID" value="EUC50005.1"/>
    <property type="molecule type" value="Genomic_DNA"/>
</dbReference>
<gene>
    <name evidence="1" type="ORF">COCMIDRAFT_22343</name>
</gene>
<protein>
    <submittedName>
        <fullName evidence="1">Uncharacterized protein</fullName>
    </submittedName>
</protein>
<dbReference type="AlphaFoldDB" id="W6ZJ02"/>
<keyword evidence="2" id="KW-1185">Reference proteome</keyword>
<organism evidence="1 2">
    <name type="scientific">Bipolaris oryzae ATCC 44560</name>
    <dbReference type="NCBI Taxonomy" id="930090"/>
    <lineage>
        <taxon>Eukaryota</taxon>
        <taxon>Fungi</taxon>
        <taxon>Dikarya</taxon>
        <taxon>Ascomycota</taxon>
        <taxon>Pezizomycotina</taxon>
        <taxon>Dothideomycetes</taxon>
        <taxon>Pleosporomycetidae</taxon>
        <taxon>Pleosporales</taxon>
        <taxon>Pleosporineae</taxon>
        <taxon>Pleosporaceae</taxon>
        <taxon>Bipolaris</taxon>
    </lineage>
</organism>
<sequence length="157" mass="16481">MGAVAATALHTSGFGLARRSERTASGGSEFDRGGGGNRRLSVAKFTRSTPAGWSWQTTGAQTRAFAFALHTPLHMCCCFWPSAIGSLDTIVDAVCPTRAAPSLRADVSRHLHMLLLLLVAGQGPLPPLAGTDVAGAIRRPPANGRCYSYCASSCQQH</sequence>
<dbReference type="Proteomes" id="UP000054032">
    <property type="component" value="Unassembled WGS sequence"/>
</dbReference>
<proteinExistence type="predicted"/>
<dbReference type="GeneID" id="19120231"/>
<dbReference type="HOGENOM" id="CLU_1677541_0_0_1"/>